<dbReference type="Gene3D" id="3.40.190.120">
    <property type="entry name" value="Osmoprotection protein (prox), domain 2"/>
    <property type="match status" value="1"/>
</dbReference>
<dbReference type="Pfam" id="PF04069">
    <property type="entry name" value="OpuAC"/>
    <property type="match status" value="1"/>
</dbReference>
<dbReference type="Proteomes" id="UP000247591">
    <property type="component" value="Unassembled WGS sequence"/>
</dbReference>
<sequence length="330" mass="35774">MHTLTRRDAWLRLTLLPAILLLIAALVAGCFDPLSRAGSRDPDPNHIVVGSGGVLESQIIGQIYIDALEANGFTVENQLNSGTRERYLPALRSGDIDLVPDYIGNLMQYLASTAPGLTEDRIAEYSALTSLEDIEQALPSVEGDDLLTYTPAPGSNSDSVTVTQKSADKWNLRSIEDLARVSQTEKVSFMANSEFATREVGVPGLERNYGLKVDFRPNNDSGGQATINELTSGRVTAADIYTTTPAITTEDLVVLDDPKHNFPANNIVPVLAKSKDSPKLRAVLDAVSSKLTVEELRNLNELVSGKEKLEVEDAAKRWVEAQNLNKALGS</sequence>
<proteinExistence type="predicted"/>
<organism evidence="2 3">
    <name type="scientific">Williamsia limnetica</name>
    <dbReference type="NCBI Taxonomy" id="882452"/>
    <lineage>
        <taxon>Bacteria</taxon>
        <taxon>Bacillati</taxon>
        <taxon>Actinomycetota</taxon>
        <taxon>Actinomycetes</taxon>
        <taxon>Mycobacteriales</taxon>
        <taxon>Nocardiaceae</taxon>
        <taxon>Williamsia</taxon>
    </lineage>
</organism>
<dbReference type="RefSeq" id="WP_245937973.1">
    <property type="nucleotide sequence ID" value="NZ_QJSP01000008.1"/>
</dbReference>
<dbReference type="AlphaFoldDB" id="A0A318RHI3"/>
<dbReference type="CDD" id="cd13606">
    <property type="entry name" value="PBP2_ProX_like"/>
    <property type="match status" value="1"/>
</dbReference>
<evidence type="ECO:0000259" key="1">
    <source>
        <dbReference type="Pfam" id="PF04069"/>
    </source>
</evidence>
<gene>
    <name evidence="2" type="ORF">DFR67_108292</name>
</gene>
<dbReference type="GO" id="GO:0022857">
    <property type="term" value="F:transmembrane transporter activity"/>
    <property type="evidence" value="ECO:0007669"/>
    <property type="project" value="InterPro"/>
</dbReference>
<feature type="domain" description="ABC-type glycine betaine transport system substrate-binding" evidence="1">
    <location>
        <begin position="46"/>
        <end position="320"/>
    </location>
</feature>
<dbReference type="PROSITE" id="PS51257">
    <property type="entry name" value="PROKAR_LIPOPROTEIN"/>
    <property type="match status" value="1"/>
</dbReference>
<dbReference type="Gene3D" id="3.40.190.10">
    <property type="entry name" value="Periplasmic binding protein-like II"/>
    <property type="match status" value="1"/>
</dbReference>
<dbReference type="InterPro" id="IPR007210">
    <property type="entry name" value="ABC_Gly_betaine_transp_sub-bd"/>
</dbReference>
<evidence type="ECO:0000313" key="2">
    <source>
        <dbReference type="EMBL" id="PYE16538.1"/>
    </source>
</evidence>
<protein>
    <submittedName>
        <fullName evidence="2">Osmoprotectant transport system substrate-binding protein</fullName>
    </submittedName>
</protein>
<dbReference type="GO" id="GO:0043190">
    <property type="term" value="C:ATP-binding cassette (ABC) transporter complex"/>
    <property type="evidence" value="ECO:0007669"/>
    <property type="project" value="InterPro"/>
</dbReference>
<reference evidence="2 3" key="1">
    <citation type="submission" date="2018-06" db="EMBL/GenBank/DDBJ databases">
        <title>Genomic Encyclopedia of Type Strains, Phase IV (KMG-IV): sequencing the most valuable type-strain genomes for metagenomic binning, comparative biology and taxonomic classification.</title>
        <authorList>
            <person name="Goeker M."/>
        </authorList>
    </citation>
    <scope>NUCLEOTIDE SEQUENCE [LARGE SCALE GENOMIC DNA]</scope>
    <source>
        <strain evidence="2 3">DSM 45521</strain>
    </source>
</reference>
<keyword evidence="3" id="KW-1185">Reference proteome</keyword>
<name>A0A318RHI3_WILLI</name>
<dbReference type="SUPFAM" id="SSF53850">
    <property type="entry name" value="Periplasmic binding protein-like II"/>
    <property type="match status" value="1"/>
</dbReference>
<dbReference type="EMBL" id="QJSP01000008">
    <property type="protein sequence ID" value="PYE16538.1"/>
    <property type="molecule type" value="Genomic_DNA"/>
</dbReference>
<comment type="caution">
    <text evidence="2">The sequence shown here is derived from an EMBL/GenBank/DDBJ whole genome shotgun (WGS) entry which is preliminary data.</text>
</comment>
<accession>A0A318RHI3</accession>
<evidence type="ECO:0000313" key="3">
    <source>
        <dbReference type="Proteomes" id="UP000247591"/>
    </source>
</evidence>